<reference evidence="3" key="2">
    <citation type="submission" date="2020-05" db="UniProtKB">
        <authorList>
            <consortium name="EnsemblMetazoa"/>
        </authorList>
    </citation>
    <scope>IDENTIFICATION</scope>
    <source>
        <strain evidence="3">JHB</strain>
    </source>
</reference>
<evidence type="ECO:0000313" key="4">
    <source>
        <dbReference type="Proteomes" id="UP000002320"/>
    </source>
</evidence>
<reference evidence="2" key="1">
    <citation type="submission" date="2007-03" db="EMBL/GenBank/DDBJ databases">
        <title>Annotation of Culex pipiens quinquefasciatus.</title>
        <authorList>
            <consortium name="The Broad Institute Genome Sequencing Platform"/>
            <person name="Atkinson P.W."/>
            <person name="Hemingway J."/>
            <person name="Christensen B.M."/>
            <person name="Higgs S."/>
            <person name="Kodira C."/>
            <person name="Hannick L."/>
            <person name="Megy K."/>
            <person name="O'Leary S."/>
            <person name="Pearson M."/>
            <person name="Haas B.J."/>
            <person name="Mauceli E."/>
            <person name="Wortman J.R."/>
            <person name="Lee N.H."/>
            <person name="Guigo R."/>
            <person name="Stanke M."/>
            <person name="Alvarado L."/>
            <person name="Amedeo P."/>
            <person name="Antoine C.H."/>
            <person name="Arensburger P."/>
            <person name="Bidwell S.L."/>
            <person name="Crawford M."/>
            <person name="Camaro F."/>
            <person name="Devon K."/>
            <person name="Engels R."/>
            <person name="Hammond M."/>
            <person name="Howarth C."/>
            <person name="Koehrsen M."/>
            <person name="Lawson D."/>
            <person name="Montgomery P."/>
            <person name="Nene V."/>
            <person name="Nusbaum C."/>
            <person name="Puiu D."/>
            <person name="Romero-Severson J."/>
            <person name="Severson D.W."/>
            <person name="Shumway M."/>
            <person name="Sisk P."/>
            <person name="Stolte C."/>
            <person name="Zeng Q."/>
            <person name="Eisenstadt E."/>
            <person name="Fraser-Liggett C."/>
            <person name="Strausberg R."/>
            <person name="Galagan J."/>
            <person name="Birren B."/>
            <person name="Collins F.H."/>
        </authorList>
    </citation>
    <scope>NUCLEOTIDE SEQUENCE [LARGE SCALE GENOMIC DNA]</scope>
    <source>
        <strain evidence="2">JHB</strain>
    </source>
</reference>
<keyword evidence="4" id="KW-1185">Reference proteome</keyword>
<protein>
    <submittedName>
        <fullName evidence="2 3">Hemoglobin</fullName>
    </submittedName>
</protein>
<dbReference type="Proteomes" id="UP000002320">
    <property type="component" value="Unassembled WGS sequence"/>
</dbReference>
<dbReference type="InParanoid" id="B0WEP8"/>
<dbReference type="GO" id="GO:0020037">
    <property type="term" value="F:heme binding"/>
    <property type="evidence" value="ECO:0007669"/>
    <property type="project" value="InterPro"/>
</dbReference>
<feature type="compositionally biased region" description="Basic and acidic residues" evidence="1">
    <location>
        <begin position="8"/>
        <end position="20"/>
    </location>
</feature>
<feature type="region of interest" description="Disordered" evidence="1">
    <location>
        <begin position="1"/>
        <end position="20"/>
    </location>
</feature>
<dbReference type="GO" id="GO:0019825">
    <property type="term" value="F:oxygen binding"/>
    <property type="evidence" value="ECO:0007669"/>
    <property type="project" value="InterPro"/>
</dbReference>
<sequence>MEGVVPPLRHEISKNGPRIRDQGQKLPLRTKFHANRRGAGATAVLFEEHPKYLEYFDFSQDDSAEELRENKSLHAHALNVMHLIDCLWHNHGILPGSTGSTWLYNSRRSFFIFYEEYC</sequence>
<organism>
    <name type="scientific">Culex quinquefasciatus</name>
    <name type="common">Southern house mosquito</name>
    <name type="synonym">Culex pungens</name>
    <dbReference type="NCBI Taxonomy" id="7176"/>
    <lineage>
        <taxon>Eukaryota</taxon>
        <taxon>Metazoa</taxon>
        <taxon>Ecdysozoa</taxon>
        <taxon>Arthropoda</taxon>
        <taxon>Hexapoda</taxon>
        <taxon>Insecta</taxon>
        <taxon>Pterygota</taxon>
        <taxon>Neoptera</taxon>
        <taxon>Endopterygota</taxon>
        <taxon>Diptera</taxon>
        <taxon>Nematocera</taxon>
        <taxon>Culicoidea</taxon>
        <taxon>Culicidae</taxon>
        <taxon>Culicinae</taxon>
        <taxon>Culicini</taxon>
        <taxon>Culex</taxon>
        <taxon>Culex</taxon>
    </lineage>
</organism>
<proteinExistence type="predicted"/>
<evidence type="ECO:0000313" key="3">
    <source>
        <dbReference type="EnsemblMetazoa" id="CPIJ005759-PA"/>
    </source>
</evidence>
<dbReference type="EnsemblMetazoa" id="CPIJ005759-RA">
    <property type="protein sequence ID" value="CPIJ005759-PA"/>
    <property type="gene ID" value="CPIJ005759"/>
</dbReference>
<dbReference type="KEGG" id="cqu:CpipJ_CPIJ005759"/>
<dbReference type="EMBL" id="DS231910">
    <property type="protein sequence ID" value="EDS45764.1"/>
    <property type="molecule type" value="Genomic_DNA"/>
</dbReference>
<accession>B0WEP8</accession>
<dbReference type="Gene3D" id="1.10.490.10">
    <property type="entry name" value="Globins"/>
    <property type="match status" value="1"/>
</dbReference>
<dbReference type="SUPFAM" id="SSF46458">
    <property type="entry name" value="Globin-like"/>
    <property type="match status" value="1"/>
</dbReference>
<evidence type="ECO:0000256" key="1">
    <source>
        <dbReference type="SAM" id="MobiDB-lite"/>
    </source>
</evidence>
<dbReference type="InterPro" id="IPR012292">
    <property type="entry name" value="Globin/Proto"/>
</dbReference>
<dbReference type="VEuPathDB" id="VectorBase:CPIJ005759"/>
<evidence type="ECO:0000313" key="2">
    <source>
        <dbReference type="EMBL" id="EDS45764.1"/>
    </source>
</evidence>
<dbReference type="VEuPathDB" id="VectorBase:CQUJHB008621"/>
<gene>
    <name evidence="3" type="primary">6037254</name>
    <name evidence="2" type="ORF">CpipJ_CPIJ005759</name>
</gene>
<dbReference type="InterPro" id="IPR009050">
    <property type="entry name" value="Globin-like_sf"/>
</dbReference>
<dbReference type="HOGENOM" id="CLU_2075450_0_0_1"/>
<dbReference type="AlphaFoldDB" id="B0WEP8"/>
<name>B0WEP8_CULQU</name>
<dbReference type="OrthoDB" id="7751476at2759"/>